<gene>
    <name evidence="1" type="ORF">E8L99_04395</name>
</gene>
<evidence type="ECO:0000313" key="1">
    <source>
        <dbReference type="EMBL" id="QCK85071.1"/>
    </source>
</evidence>
<evidence type="ECO:0008006" key="3">
    <source>
        <dbReference type="Google" id="ProtNLM"/>
    </source>
</evidence>
<dbReference type="EMBL" id="CP039865">
    <property type="protein sequence ID" value="QCK85071.1"/>
    <property type="molecule type" value="Genomic_DNA"/>
</dbReference>
<dbReference type="Proteomes" id="UP000298588">
    <property type="component" value="Chromosome"/>
</dbReference>
<evidence type="ECO:0000313" key="2">
    <source>
        <dbReference type="Proteomes" id="UP000298588"/>
    </source>
</evidence>
<sequence length="106" mass="10915">MSNNFAGNNHSGVRAAADEVVERTQAGLREGAEIGESMLRSAGDAAANVNQKLKSAGVDAEAMVDAAKDQASELQKLIADELKAHPMRTLGVAAVVGLIAGLMVSR</sequence>
<accession>A0A4D7QES0</accession>
<proteinExistence type="predicted"/>
<reference evidence="1 2" key="1">
    <citation type="submission" date="2019-04" db="EMBL/GenBank/DDBJ databases">
        <title>Phreatobacter aquaticus sp. nov.</title>
        <authorList>
            <person name="Choi A."/>
            <person name="Baek K."/>
        </authorList>
    </citation>
    <scope>NUCLEOTIDE SEQUENCE [LARGE SCALE GENOMIC DNA]</scope>
    <source>
        <strain evidence="1 2">NMCR1094</strain>
    </source>
</reference>
<dbReference type="RefSeq" id="WP_137098405.1">
    <property type="nucleotide sequence ID" value="NZ_CP039865.1"/>
</dbReference>
<dbReference type="KEGG" id="paqt:E8L99_04395"/>
<dbReference type="OrthoDB" id="8163118at2"/>
<dbReference type="AlphaFoldDB" id="A0A4D7QES0"/>
<protein>
    <recommendedName>
        <fullName evidence="3">DUF883 family protein</fullName>
    </recommendedName>
</protein>
<name>A0A4D7QES0_9HYPH</name>
<keyword evidence="2" id="KW-1185">Reference proteome</keyword>
<organism evidence="1 2">
    <name type="scientific">Phreatobacter aquaticus</name>
    <dbReference type="NCBI Taxonomy" id="2570229"/>
    <lineage>
        <taxon>Bacteria</taxon>
        <taxon>Pseudomonadati</taxon>
        <taxon>Pseudomonadota</taxon>
        <taxon>Alphaproteobacteria</taxon>
        <taxon>Hyphomicrobiales</taxon>
        <taxon>Phreatobacteraceae</taxon>
        <taxon>Phreatobacter</taxon>
    </lineage>
</organism>